<gene>
    <name evidence="3" type="ORF">B0T24DRAFT_657823</name>
</gene>
<dbReference type="InterPro" id="IPR035810">
    <property type="entry name" value="PEBP_euk"/>
</dbReference>
<dbReference type="Pfam" id="PF01161">
    <property type="entry name" value="PBP"/>
    <property type="match status" value="1"/>
</dbReference>
<dbReference type="PANTHER" id="PTHR11362">
    <property type="entry name" value="PHOSPHATIDYLETHANOLAMINE-BINDING PROTEIN"/>
    <property type="match status" value="1"/>
</dbReference>
<dbReference type="InterPro" id="IPR008914">
    <property type="entry name" value="PEBP"/>
</dbReference>
<dbReference type="GO" id="GO:0005543">
    <property type="term" value="F:phospholipid binding"/>
    <property type="evidence" value="ECO:0007669"/>
    <property type="project" value="TreeGrafter"/>
</dbReference>
<dbReference type="GO" id="GO:0030414">
    <property type="term" value="F:peptidase inhibitor activity"/>
    <property type="evidence" value="ECO:0007669"/>
    <property type="project" value="TreeGrafter"/>
</dbReference>
<reference evidence="3" key="2">
    <citation type="submission" date="2023-06" db="EMBL/GenBank/DDBJ databases">
        <authorList>
            <consortium name="Lawrence Berkeley National Laboratory"/>
            <person name="Haridas S."/>
            <person name="Hensen N."/>
            <person name="Bonometti L."/>
            <person name="Westerberg I."/>
            <person name="Brannstrom I.O."/>
            <person name="Guillou S."/>
            <person name="Cros-Aarteil S."/>
            <person name="Calhoun S."/>
            <person name="Kuo A."/>
            <person name="Mondo S."/>
            <person name="Pangilinan J."/>
            <person name="Riley R."/>
            <person name="Labutti K."/>
            <person name="Andreopoulos B."/>
            <person name="Lipzen A."/>
            <person name="Chen C."/>
            <person name="Yanf M."/>
            <person name="Daum C."/>
            <person name="Ng V."/>
            <person name="Clum A."/>
            <person name="Steindorff A."/>
            <person name="Ohm R."/>
            <person name="Martin F."/>
            <person name="Silar P."/>
            <person name="Natvig D."/>
            <person name="Lalanne C."/>
            <person name="Gautier V."/>
            <person name="Ament-Velasquez S.L."/>
            <person name="Kruys A."/>
            <person name="Hutchinson M.I."/>
            <person name="Powell A.J."/>
            <person name="Barry K."/>
            <person name="Miller A.N."/>
            <person name="Grigoriev I.V."/>
            <person name="Debuchy R."/>
            <person name="Gladieux P."/>
            <person name="Thoren M.H."/>
            <person name="Johannesson H."/>
        </authorList>
    </citation>
    <scope>NUCLEOTIDE SEQUENCE</scope>
    <source>
        <strain evidence="3">CBS 958.72</strain>
    </source>
</reference>
<evidence type="ECO:0000256" key="2">
    <source>
        <dbReference type="SAM" id="SignalP"/>
    </source>
</evidence>
<dbReference type="InterPro" id="IPR036610">
    <property type="entry name" value="PEBP-like_sf"/>
</dbReference>
<dbReference type="Proteomes" id="UP001287356">
    <property type="component" value="Unassembled WGS sequence"/>
</dbReference>
<keyword evidence="4" id="KW-1185">Reference proteome</keyword>
<reference evidence="3" key="1">
    <citation type="journal article" date="2023" name="Mol. Phylogenet. Evol.">
        <title>Genome-scale phylogeny and comparative genomics of the fungal order Sordariales.</title>
        <authorList>
            <person name="Hensen N."/>
            <person name="Bonometti L."/>
            <person name="Westerberg I."/>
            <person name="Brannstrom I.O."/>
            <person name="Guillou S."/>
            <person name="Cros-Aarteil S."/>
            <person name="Calhoun S."/>
            <person name="Haridas S."/>
            <person name="Kuo A."/>
            <person name="Mondo S."/>
            <person name="Pangilinan J."/>
            <person name="Riley R."/>
            <person name="LaButti K."/>
            <person name="Andreopoulos B."/>
            <person name="Lipzen A."/>
            <person name="Chen C."/>
            <person name="Yan M."/>
            <person name="Daum C."/>
            <person name="Ng V."/>
            <person name="Clum A."/>
            <person name="Steindorff A."/>
            <person name="Ohm R.A."/>
            <person name="Martin F."/>
            <person name="Silar P."/>
            <person name="Natvig D.O."/>
            <person name="Lalanne C."/>
            <person name="Gautier V."/>
            <person name="Ament-Velasquez S.L."/>
            <person name="Kruys A."/>
            <person name="Hutchinson M.I."/>
            <person name="Powell A.J."/>
            <person name="Barry K."/>
            <person name="Miller A.N."/>
            <person name="Grigoriev I.V."/>
            <person name="Debuchy R."/>
            <person name="Gladieux P."/>
            <person name="Hiltunen Thoren M."/>
            <person name="Johannesson H."/>
        </authorList>
    </citation>
    <scope>NUCLEOTIDE SEQUENCE</scope>
    <source>
        <strain evidence="3">CBS 958.72</strain>
    </source>
</reference>
<name>A0AAE0KDP3_9PEZI</name>
<feature type="region of interest" description="Disordered" evidence="1">
    <location>
        <begin position="202"/>
        <end position="223"/>
    </location>
</feature>
<evidence type="ECO:0000313" key="3">
    <source>
        <dbReference type="EMBL" id="KAK3374275.1"/>
    </source>
</evidence>
<dbReference type="CDD" id="cd00866">
    <property type="entry name" value="PEBP_euk"/>
    <property type="match status" value="1"/>
</dbReference>
<dbReference type="GO" id="GO:0030162">
    <property type="term" value="P:regulation of proteolysis"/>
    <property type="evidence" value="ECO:0007669"/>
    <property type="project" value="TreeGrafter"/>
</dbReference>
<evidence type="ECO:0000313" key="4">
    <source>
        <dbReference type="Proteomes" id="UP001287356"/>
    </source>
</evidence>
<comment type="caution">
    <text evidence="3">The sequence shown here is derived from an EMBL/GenBank/DDBJ whole genome shotgun (WGS) entry which is preliminary data.</text>
</comment>
<feature type="signal peptide" evidence="2">
    <location>
        <begin position="1"/>
        <end position="23"/>
    </location>
</feature>
<dbReference type="SUPFAM" id="SSF49777">
    <property type="entry name" value="PEBP-like"/>
    <property type="match status" value="1"/>
</dbReference>
<dbReference type="EMBL" id="JAULSN010000004">
    <property type="protein sequence ID" value="KAK3374275.1"/>
    <property type="molecule type" value="Genomic_DNA"/>
</dbReference>
<proteinExistence type="predicted"/>
<accession>A0AAE0KDP3</accession>
<keyword evidence="2" id="KW-0732">Signal</keyword>
<protein>
    <submittedName>
        <fullName evidence="3">Phosphatidylethanolamine-binding protein</fullName>
    </submittedName>
</protein>
<dbReference type="PANTHER" id="PTHR11362:SF148">
    <property type="entry name" value="CARBOXYPEPTIDASE Y INHIBITOR"/>
    <property type="match status" value="1"/>
</dbReference>
<organism evidence="3 4">
    <name type="scientific">Lasiosphaeria ovina</name>
    <dbReference type="NCBI Taxonomy" id="92902"/>
    <lineage>
        <taxon>Eukaryota</taxon>
        <taxon>Fungi</taxon>
        <taxon>Dikarya</taxon>
        <taxon>Ascomycota</taxon>
        <taxon>Pezizomycotina</taxon>
        <taxon>Sordariomycetes</taxon>
        <taxon>Sordariomycetidae</taxon>
        <taxon>Sordariales</taxon>
        <taxon>Lasiosphaeriaceae</taxon>
        <taxon>Lasiosphaeria</taxon>
    </lineage>
</organism>
<dbReference type="GO" id="GO:0046578">
    <property type="term" value="P:regulation of Ras protein signal transduction"/>
    <property type="evidence" value="ECO:0007669"/>
    <property type="project" value="TreeGrafter"/>
</dbReference>
<sequence length="246" mass="26392">MPSVASLALRVLLTFGCLGAALPGQNVLGPSQGISVDVSKIADQIKDELKKAEIIPTVIDDFEPSLLLFANWSTTQHAALGNTIKPKKLQDAPTIALHDPSASSSSLLCRSGMTYTITLTDPDAPSRDDPKWSEMCHWIATGVSASPAGEGAACSTATLALAELDEIMPYKAPGPPEKTGKHRYVFLAFAPQNGTTEKLHLSKPSDRQHWGYEPDDGETSGVRDWAKENGLVPVAANFIYSKHKKQ</sequence>
<dbReference type="Gene3D" id="3.90.280.10">
    <property type="entry name" value="PEBP-like"/>
    <property type="match status" value="1"/>
</dbReference>
<dbReference type="AlphaFoldDB" id="A0AAE0KDP3"/>
<evidence type="ECO:0000256" key="1">
    <source>
        <dbReference type="SAM" id="MobiDB-lite"/>
    </source>
</evidence>
<feature type="chain" id="PRO_5041910238" evidence="2">
    <location>
        <begin position="24"/>
        <end position="246"/>
    </location>
</feature>
<feature type="compositionally biased region" description="Basic and acidic residues" evidence="1">
    <location>
        <begin position="202"/>
        <end position="212"/>
    </location>
</feature>